<comment type="caution">
    <text evidence="2">The sequence shown here is derived from an EMBL/GenBank/DDBJ whole genome shotgun (WGS) entry which is preliminary data.</text>
</comment>
<proteinExistence type="predicted"/>
<name>A0A2T0AAU1_RHOTO</name>
<sequence>MLSRCFCLTRRLPHSPTLRTMSILATNSRSDRTPPTTLEDALSRIRELEDTLEAARQVWRAEGKGDLEEAIRRYRSTGQAGVEGQASSSTAATPPSSSSIRNPTHSDTSNTVPKSTHPTALGVDPEASDGPSPAAPEPVDIGPFVLRALALRKSAQVGSIDEDKVEEEFEAIVEGAGLSEEQVRTLRQWAGL</sequence>
<dbReference type="AlphaFoldDB" id="A0A2T0AAU1"/>
<feature type="compositionally biased region" description="Low complexity" evidence="1">
    <location>
        <begin position="86"/>
        <end position="99"/>
    </location>
</feature>
<evidence type="ECO:0000313" key="3">
    <source>
        <dbReference type="Proteomes" id="UP000239560"/>
    </source>
</evidence>
<dbReference type="Proteomes" id="UP000239560">
    <property type="component" value="Unassembled WGS sequence"/>
</dbReference>
<evidence type="ECO:0000313" key="2">
    <source>
        <dbReference type="EMBL" id="PRQ75130.1"/>
    </source>
</evidence>
<feature type="compositionally biased region" description="Polar residues" evidence="1">
    <location>
        <begin position="100"/>
        <end position="118"/>
    </location>
</feature>
<protein>
    <submittedName>
        <fullName evidence="2">Uncharacterized protein</fullName>
    </submittedName>
</protein>
<accession>A0A2T0AAU1</accession>
<evidence type="ECO:0000256" key="1">
    <source>
        <dbReference type="SAM" id="MobiDB-lite"/>
    </source>
</evidence>
<gene>
    <name evidence="2" type="ORF">AAT19DRAFT_14152</name>
</gene>
<organism evidence="2 3">
    <name type="scientific">Rhodotorula toruloides</name>
    <name type="common">Yeast</name>
    <name type="synonym">Rhodosporidium toruloides</name>
    <dbReference type="NCBI Taxonomy" id="5286"/>
    <lineage>
        <taxon>Eukaryota</taxon>
        <taxon>Fungi</taxon>
        <taxon>Dikarya</taxon>
        <taxon>Basidiomycota</taxon>
        <taxon>Pucciniomycotina</taxon>
        <taxon>Microbotryomycetes</taxon>
        <taxon>Sporidiobolales</taxon>
        <taxon>Sporidiobolaceae</taxon>
        <taxon>Rhodotorula</taxon>
    </lineage>
</organism>
<feature type="region of interest" description="Disordered" evidence="1">
    <location>
        <begin position="77"/>
        <end position="139"/>
    </location>
</feature>
<reference evidence="2 3" key="1">
    <citation type="journal article" date="2018" name="Elife">
        <title>Functional genomics of lipid metabolism in the oleaginous yeast Rhodosporidium toruloides.</title>
        <authorList>
            <person name="Coradetti S.T."/>
            <person name="Pinel D."/>
            <person name="Geiselman G."/>
            <person name="Ito M."/>
            <person name="Mondo S."/>
            <person name="Reilly M.C."/>
            <person name="Cheng Y.F."/>
            <person name="Bauer S."/>
            <person name="Grigoriev I."/>
            <person name="Gladden J.M."/>
            <person name="Simmons B.A."/>
            <person name="Brem R."/>
            <person name="Arkin A.P."/>
            <person name="Skerker J.M."/>
        </authorList>
    </citation>
    <scope>NUCLEOTIDE SEQUENCE [LARGE SCALE GENOMIC DNA]</scope>
    <source>
        <strain evidence="2 3">NBRC 0880</strain>
    </source>
</reference>
<dbReference type="EMBL" id="LCTV02000005">
    <property type="protein sequence ID" value="PRQ75130.1"/>
    <property type="molecule type" value="Genomic_DNA"/>
</dbReference>
<dbReference type="OrthoDB" id="2536601at2759"/>